<reference evidence="1 2" key="1">
    <citation type="submission" date="2018-07" db="EMBL/GenBank/DDBJ databases">
        <title>Halomonas rutogse sp. nov., isolated from Lake TangqianCo on Tibetan Plateau.</title>
        <authorList>
            <person name="Lu H."/>
            <person name="Xing P."/>
            <person name="Wu Q."/>
        </authorList>
    </citation>
    <scope>NUCLEOTIDE SEQUENCE [LARGE SCALE GENOMIC DNA]</scope>
    <source>
        <strain evidence="1 2">TQ8S</strain>
    </source>
</reference>
<proteinExistence type="predicted"/>
<protein>
    <submittedName>
        <fullName evidence="1">Uncharacterized protein</fullName>
    </submittedName>
</protein>
<dbReference type="EMBL" id="QPIJ01000003">
    <property type="protein sequence ID" value="RCV93318.1"/>
    <property type="molecule type" value="Genomic_DNA"/>
</dbReference>
<comment type="caution">
    <text evidence="1">The sequence shown here is derived from an EMBL/GenBank/DDBJ whole genome shotgun (WGS) entry which is preliminary data.</text>
</comment>
<evidence type="ECO:0000313" key="1">
    <source>
        <dbReference type="EMBL" id="RCV93318.1"/>
    </source>
</evidence>
<gene>
    <name evidence="1" type="ORF">DU506_03095</name>
</gene>
<accession>A0A368U807</accession>
<dbReference type="Proteomes" id="UP000253204">
    <property type="component" value="Unassembled WGS sequence"/>
</dbReference>
<evidence type="ECO:0000313" key="2">
    <source>
        <dbReference type="Proteomes" id="UP000253204"/>
    </source>
</evidence>
<organism evidence="1 2">
    <name type="scientific">Vreelandella rituensis</name>
    <dbReference type="NCBI Taxonomy" id="2282306"/>
    <lineage>
        <taxon>Bacteria</taxon>
        <taxon>Pseudomonadati</taxon>
        <taxon>Pseudomonadota</taxon>
        <taxon>Gammaproteobacteria</taxon>
        <taxon>Oceanospirillales</taxon>
        <taxon>Halomonadaceae</taxon>
        <taxon>Vreelandella</taxon>
    </lineage>
</organism>
<keyword evidence="2" id="KW-1185">Reference proteome</keyword>
<sequence length="59" mass="6467">MSVFKNVLLIVLLVVCGMLAIQAKFDIVLATGVVSNISYDRQSLEKIQLGGNAQQYQKP</sequence>
<dbReference type="AlphaFoldDB" id="A0A368U807"/>
<name>A0A368U807_9GAMM</name>